<evidence type="ECO:0000259" key="3">
    <source>
        <dbReference type="PROSITE" id="PS50943"/>
    </source>
</evidence>
<dbReference type="CDD" id="cd00093">
    <property type="entry name" value="HTH_XRE"/>
    <property type="match status" value="1"/>
</dbReference>
<protein>
    <recommendedName>
        <fullName evidence="6">HTH cro/C1-type domain-containing protein</fullName>
    </recommendedName>
</protein>
<dbReference type="Pfam" id="PF01381">
    <property type="entry name" value="HTH_3"/>
    <property type="match status" value="1"/>
</dbReference>
<evidence type="ECO:0000313" key="4">
    <source>
        <dbReference type="EMBL" id="OUR94214.1"/>
    </source>
</evidence>
<dbReference type="PROSITE" id="PS50943">
    <property type="entry name" value="HTH_CROC1"/>
    <property type="match status" value="1"/>
</dbReference>
<dbReference type="Gene3D" id="1.10.260.40">
    <property type="entry name" value="lambda repressor-like DNA-binding domains"/>
    <property type="match status" value="1"/>
</dbReference>
<dbReference type="InterPro" id="IPR001387">
    <property type="entry name" value="Cro/C1-type_HTH"/>
</dbReference>
<dbReference type="PROSITE" id="PS50112">
    <property type="entry name" value="PAS"/>
    <property type="match status" value="1"/>
</dbReference>
<dbReference type="InterPro" id="IPR001610">
    <property type="entry name" value="PAC"/>
</dbReference>
<dbReference type="SUPFAM" id="SSF55785">
    <property type="entry name" value="PYP-like sensor domain (PAS domain)"/>
    <property type="match status" value="1"/>
</dbReference>
<feature type="domain" description="PAS" evidence="1">
    <location>
        <begin position="1"/>
        <end position="72"/>
    </location>
</feature>
<dbReference type="Gene3D" id="3.30.450.20">
    <property type="entry name" value="PAS domain"/>
    <property type="match status" value="1"/>
</dbReference>
<sequence length="206" mass="24219">MIDNFENLYKTLPVMMHSIDSHGILVKVNDMWLNVMGYKEHEVIGKRSTYFLTDESQIYAKETVLPKFFETGECKNISYQFVKKNNDIIDVLLSATSVYDEKGTLHKSVAVIRNITEIKNLLIQILKMEDDEQLLNQEDIPYHTMSPRKKLYDLRIEKKLSQDEMAEILNLSYRTYQRIEYGQSPLTAELIITIAKTFKFSPHYFF</sequence>
<dbReference type="CDD" id="cd00130">
    <property type="entry name" value="PAS"/>
    <property type="match status" value="1"/>
</dbReference>
<dbReference type="SUPFAM" id="SSF47413">
    <property type="entry name" value="lambda repressor-like DNA-binding domains"/>
    <property type="match status" value="1"/>
</dbReference>
<evidence type="ECO:0000259" key="2">
    <source>
        <dbReference type="PROSITE" id="PS50113"/>
    </source>
</evidence>
<comment type="caution">
    <text evidence="4">The sequence shown here is derived from an EMBL/GenBank/DDBJ whole genome shotgun (WGS) entry which is preliminary data.</text>
</comment>
<dbReference type="GO" id="GO:0003677">
    <property type="term" value="F:DNA binding"/>
    <property type="evidence" value="ECO:0007669"/>
    <property type="project" value="InterPro"/>
</dbReference>
<feature type="domain" description="HTH cro/C1-type" evidence="3">
    <location>
        <begin position="151"/>
        <end position="205"/>
    </location>
</feature>
<proteinExistence type="predicted"/>
<dbReference type="NCBIfam" id="TIGR00229">
    <property type="entry name" value="sensory_box"/>
    <property type="match status" value="1"/>
</dbReference>
<dbReference type="InterPro" id="IPR035965">
    <property type="entry name" value="PAS-like_dom_sf"/>
</dbReference>
<feature type="domain" description="PAC" evidence="2">
    <location>
        <begin position="75"/>
        <end position="127"/>
    </location>
</feature>
<dbReference type="SMART" id="SM00086">
    <property type="entry name" value="PAC"/>
    <property type="match status" value="1"/>
</dbReference>
<dbReference type="SMART" id="SM00091">
    <property type="entry name" value="PAS"/>
    <property type="match status" value="1"/>
</dbReference>
<evidence type="ECO:0000259" key="1">
    <source>
        <dbReference type="PROSITE" id="PS50112"/>
    </source>
</evidence>
<name>A0A1Y5F3G5_9BACT</name>
<evidence type="ECO:0000313" key="5">
    <source>
        <dbReference type="Proteomes" id="UP000196531"/>
    </source>
</evidence>
<dbReference type="Proteomes" id="UP000196531">
    <property type="component" value="Unassembled WGS sequence"/>
</dbReference>
<dbReference type="EMBL" id="MAAO01000011">
    <property type="protein sequence ID" value="OUR94214.1"/>
    <property type="molecule type" value="Genomic_DNA"/>
</dbReference>
<dbReference type="Pfam" id="PF13426">
    <property type="entry name" value="PAS_9"/>
    <property type="match status" value="1"/>
</dbReference>
<accession>A0A1Y5F3G5</accession>
<evidence type="ECO:0008006" key="6">
    <source>
        <dbReference type="Google" id="ProtNLM"/>
    </source>
</evidence>
<reference evidence="5" key="1">
    <citation type="journal article" date="2017" name="Proc. Natl. Acad. Sci. U.S.A.">
        <title>Simulation of Deepwater Horizon oil plume reveals substrate specialization within a complex community of hydrocarbon-degraders.</title>
        <authorList>
            <person name="Hu P."/>
            <person name="Dubinsky E.A."/>
            <person name="Probst A.J."/>
            <person name="Wang J."/>
            <person name="Sieber C.M.K."/>
            <person name="Tom L.M."/>
            <person name="Gardinali P."/>
            <person name="Banfield J.F."/>
            <person name="Atlas R.M."/>
            <person name="Andersen G.L."/>
        </authorList>
    </citation>
    <scope>NUCLEOTIDE SEQUENCE [LARGE SCALE GENOMIC DNA]</scope>
</reference>
<dbReference type="SMART" id="SM00530">
    <property type="entry name" value="HTH_XRE"/>
    <property type="match status" value="1"/>
</dbReference>
<organism evidence="4 5">
    <name type="scientific">Halobacteriovorax marinus</name>
    <dbReference type="NCBI Taxonomy" id="97084"/>
    <lineage>
        <taxon>Bacteria</taxon>
        <taxon>Pseudomonadati</taxon>
        <taxon>Bdellovibrionota</taxon>
        <taxon>Bacteriovoracia</taxon>
        <taxon>Bacteriovoracales</taxon>
        <taxon>Halobacteriovoraceae</taxon>
        <taxon>Halobacteriovorax</taxon>
    </lineage>
</organism>
<gene>
    <name evidence="4" type="ORF">A9Q84_18095</name>
</gene>
<dbReference type="InterPro" id="IPR000014">
    <property type="entry name" value="PAS"/>
</dbReference>
<dbReference type="AlphaFoldDB" id="A0A1Y5F3G5"/>
<dbReference type="InterPro" id="IPR010982">
    <property type="entry name" value="Lambda_DNA-bd_dom_sf"/>
</dbReference>
<dbReference type="PROSITE" id="PS50113">
    <property type="entry name" value="PAC"/>
    <property type="match status" value="1"/>
</dbReference>
<dbReference type="InterPro" id="IPR000700">
    <property type="entry name" value="PAS-assoc_C"/>
</dbReference>